<dbReference type="InParanoid" id="A0A409YLG9"/>
<evidence type="ECO:0000313" key="2">
    <source>
        <dbReference type="Proteomes" id="UP000284842"/>
    </source>
</evidence>
<accession>A0A409YLG9</accession>
<evidence type="ECO:0000313" key="1">
    <source>
        <dbReference type="EMBL" id="PPR03886.1"/>
    </source>
</evidence>
<keyword evidence="2" id="KW-1185">Reference proteome</keyword>
<comment type="caution">
    <text evidence="1">The sequence shown here is derived from an EMBL/GenBank/DDBJ whole genome shotgun (WGS) entry which is preliminary data.</text>
</comment>
<reference evidence="1 2" key="1">
    <citation type="journal article" date="2018" name="Evol. Lett.">
        <title>Horizontal gene cluster transfer increased hallucinogenic mushroom diversity.</title>
        <authorList>
            <person name="Reynolds H.T."/>
            <person name="Vijayakumar V."/>
            <person name="Gluck-Thaler E."/>
            <person name="Korotkin H.B."/>
            <person name="Matheny P.B."/>
            <person name="Slot J.C."/>
        </authorList>
    </citation>
    <scope>NUCLEOTIDE SEQUENCE [LARGE SCALE GENOMIC DNA]</scope>
    <source>
        <strain evidence="1 2">2629</strain>
    </source>
</reference>
<name>A0A409YLG9_9AGAR</name>
<gene>
    <name evidence="1" type="ORF">CVT24_008146</name>
</gene>
<dbReference type="Proteomes" id="UP000284842">
    <property type="component" value="Unassembled WGS sequence"/>
</dbReference>
<protein>
    <submittedName>
        <fullName evidence="1">Uncharacterized protein</fullName>
    </submittedName>
</protein>
<sequence>MSSPVQGASRLPSTAISLCQRSHAPFPPAIIPPHRRPRPQSSLLAASRPSLSSILVTIVINVELDIFANCSPYAPSNNAMSSTPQVTIVVLIVADTLPRRCPQRQELLLGIVTPSMLVITPVSLPNPDVSDTQLTSIITCEYHTIAPAS</sequence>
<proteinExistence type="predicted"/>
<dbReference type="EMBL" id="NHTK01001012">
    <property type="protein sequence ID" value="PPR03886.1"/>
    <property type="molecule type" value="Genomic_DNA"/>
</dbReference>
<dbReference type="AlphaFoldDB" id="A0A409YLG9"/>
<organism evidence="1 2">
    <name type="scientific">Panaeolus cyanescens</name>
    <dbReference type="NCBI Taxonomy" id="181874"/>
    <lineage>
        <taxon>Eukaryota</taxon>
        <taxon>Fungi</taxon>
        <taxon>Dikarya</taxon>
        <taxon>Basidiomycota</taxon>
        <taxon>Agaricomycotina</taxon>
        <taxon>Agaricomycetes</taxon>
        <taxon>Agaricomycetidae</taxon>
        <taxon>Agaricales</taxon>
        <taxon>Agaricineae</taxon>
        <taxon>Galeropsidaceae</taxon>
        <taxon>Panaeolus</taxon>
    </lineage>
</organism>